<keyword evidence="3" id="KW-1185">Reference proteome</keyword>
<dbReference type="EMBL" id="MZMZ02001197">
    <property type="protein sequence ID" value="RQM29714.1"/>
    <property type="molecule type" value="Genomic_DNA"/>
</dbReference>
<evidence type="ECO:0000313" key="3">
    <source>
        <dbReference type="Proteomes" id="UP000284702"/>
    </source>
</evidence>
<accession>A0A425DK84</accession>
<evidence type="ECO:0000313" key="2">
    <source>
        <dbReference type="EMBL" id="RQM29714.1"/>
    </source>
</evidence>
<proteinExistence type="predicted"/>
<protein>
    <submittedName>
        <fullName evidence="2">Uncharacterized protein</fullName>
    </submittedName>
</protein>
<reference evidence="2" key="1">
    <citation type="submission" date="2018-07" db="EMBL/GenBank/DDBJ databases">
        <title>Annotation of Aphanomyces astaci genome assembly.</title>
        <authorList>
            <person name="Studholme D.J."/>
        </authorList>
    </citation>
    <scope>NUCLEOTIDE SEQUENCE [LARGE SCALE GENOMIC DNA]</scope>
    <source>
        <strain evidence="2">Pc</strain>
    </source>
</reference>
<dbReference type="AlphaFoldDB" id="A0A425DK84"/>
<sequence>MPLTPSPTPDDSSTTPNDPNSNDAPAEAPSSAVHAAANSHQNQLSTSSSSHQSDIIDEEEGDDQTLDDETAIDKHAIAVRLVRFASAHQVLTQSSRRPRHTSLNARGHFNIHQLTQQPTPDSLRVGRQSFMQSAMPQGTSAATEGAPDEFAQGKRCQSGGSNMCPISVTTSSSGNVMYQALPQLVDAPPAAHAALLTINRREFHLERDQYFDKPVPSRIAMLKQKQRVHQAQNFAGRLSDNSIVWGSDENSA</sequence>
<feature type="region of interest" description="Disordered" evidence="1">
    <location>
        <begin position="138"/>
        <end position="161"/>
    </location>
</feature>
<evidence type="ECO:0000256" key="1">
    <source>
        <dbReference type="SAM" id="MobiDB-lite"/>
    </source>
</evidence>
<gene>
    <name evidence="2" type="ORF">B5M09_012167</name>
</gene>
<dbReference type="Proteomes" id="UP000284702">
    <property type="component" value="Unassembled WGS sequence"/>
</dbReference>
<feature type="compositionally biased region" description="Acidic residues" evidence="1">
    <location>
        <begin position="55"/>
        <end position="67"/>
    </location>
</feature>
<name>A0A425DK84_APHAT</name>
<organism evidence="2 3">
    <name type="scientific">Aphanomyces astaci</name>
    <name type="common">Crayfish plague agent</name>
    <dbReference type="NCBI Taxonomy" id="112090"/>
    <lineage>
        <taxon>Eukaryota</taxon>
        <taxon>Sar</taxon>
        <taxon>Stramenopiles</taxon>
        <taxon>Oomycota</taxon>
        <taxon>Saprolegniomycetes</taxon>
        <taxon>Saprolegniales</taxon>
        <taxon>Verrucalvaceae</taxon>
        <taxon>Aphanomyces</taxon>
    </lineage>
</organism>
<dbReference type="VEuPathDB" id="FungiDB:H257_14989"/>
<feature type="region of interest" description="Disordered" evidence="1">
    <location>
        <begin position="1"/>
        <end position="67"/>
    </location>
</feature>
<feature type="compositionally biased region" description="Low complexity" evidence="1">
    <location>
        <begin position="9"/>
        <end position="53"/>
    </location>
</feature>
<comment type="caution">
    <text evidence="2">The sequence shown here is derived from an EMBL/GenBank/DDBJ whole genome shotgun (WGS) entry which is preliminary data.</text>
</comment>